<keyword evidence="1" id="KW-0863">Zinc-finger</keyword>
<dbReference type="Gramene" id="GBG80103">
    <property type="protein sequence ID" value="GBG80103"/>
    <property type="gene ID" value="CBR_g30470"/>
</dbReference>
<dbReference type="InterPro" id="IPR036875">
    <property type="entry name" value="Znf_CCHC_sf"/>
</dbReference>
<proteinExistence type="predicted"/>
<feature type="region of interest" description="Disordered" evidence="2">
    <location>
        <begin position="91"/>
        <end position="116"/>
    </location>
</feature>
<gene>
    <name evidence="4" type="ORF">CBR_g30470</name>
</gene>
<reference evidence="4 5" key="1">
    <citation type="journal article" date="2018" name="Cell">
        <title>The Chara Genome: Secondary Complexity and Implications for Plant Terrestrialization.</title>
        <authorList>
            <person name="Nishiyama T."/>
            <person name="Sakayama H."/>
            <person name="Vries J.D."/>
            <person name="Buschmann H."/>
            <person name="Saint-Marcoux D."/>
            <person name="Ullrich K.K."/>
            <person name="Haas F.B."/>
            <person name="Vanderstraeten L."/>
            <person name="Becker D."/>
            <person name="Lang D."/>
            <person name="Vosolsobe S."/>
            <person name="Rombauts S."/>
            <person name="Wilhelmsson P.K.I."/>
            <person name="Janitza P."/>
            <person name="Kern R."/>
            <person name="Heyl A."/>
            <person name="Rumpler F."/>
            <person name="Villalobos L.I.A.C."/>
            <person name="Clay J.M."/>
            <person name="Skokan R."/>
            <person name="Toyoda A."/>
            <person name="Suzuki Y."/>
            <person name="Kagoshima H."/>
            <person name="Schijlen E."/>
            <person name="Tajeshwar N."/>
            <person name="Catarino B."/>
            <person name="Hetherington A.J."/>
            <person name="Saltykova A."/>
            <person name="Bonnot C."/>
            <person name="Breuninger H."/>
            <person name="Symeonidi A."/>
            <person name="Radhakrishnan G.V."/>
            <person name="Van Nieuwerburgh F."/>
            <person name="Deforce D."/>
            <person name="Chang C."/>
            <person name="Karol K.G."/>
            <person name="Hedrich R."/>
            <person name="Ulvskov P."/>
            <person name="Glockner G."/>
            <person name="Delwiche C.F."/>
            <person name="Petrasek J."/>
            <person name="Van de Peer Y."/>
            <person name="Friml J."/>
            <person name="Beilby M."/>
            <person name="Dolan L."/>
            <person name="Kohara Y."/>
            <person name="Sugano S."/>
            <person name="Fujiyama A."/>
            <person name="Delaux P.-M."/>
            <person name="Quint M."/>
            <person name="TheiBen G."/>
            <person name="Hagemann M."/>
            <person name="Harholt J."/>
            <person name="Dunand C."/>
            <person name="Zachgo S."/>
            <person name="Langdale J."/>
            <person name="Maumus F."/>
            <person name="Straeten D.V.D."/>
            <person name="Gould S.B."/>
            <person name="Rensing S.A."/>
        </authorList>
    </citation>
    <scope>NUCLEOTIDE SEQUENCE [LARGE SCALE GENOMIC DNA]</scope>
    <source>
        <strain evidence="4 5">S276</strain>
    </source>
</reference>
<dbReference type="Pfam" id="PF00098">
    <property type="entry name" value="zf-CCHC"/>
    <property type="match status" value="1"/>
</dbReference>
<dbReference type="GO" id="GO:0008270">
    <property type="term" value="F:zinc ion binding"/>
    <property type="evidence" value="ECO:0007669"/>
    <property type="project" value="UniProtKB-KW"/>
</dbReference>
<dbReference type="InterPro" id="IPR001878">
    <property type="entry name" value="Znf_CCHC"/>
</dbReference>
<dbReference type="PROSITE" id="PS50158">
    <property type="entry name" value="ZF_CCHC"/>
    <property type="match status" value="1"/>
</dbReference>
<comment type="caution">
    <text evidence="4">The sequence shown here is derived from an EMBL/GenBank/DDBJ whole genome shotgun (WGS) entry which is preliminary data.</text>
</comment>
<dbReference type="SUPFAM" id="SSF57756">
    <property type="entry name" value="Retrovirus zinc finger-like domains"/>
    <property type="match status" value="1"/>
</dbReference>
<evidence type="ECO:0000256" key="1">
    <source>
        <dbReference type="PROSITE-ProRule" id="PRU00047"/>
    </source>
</evidence>
<dbReference type="Gene3D" id="4.10.60.10">
    <property type="entry name" value="Zinc finger, CCHC-type"/>
    <property type="match status" value="1"/>
</dbReference>
<organism evidence="4 5">
    <name type="scientific">Chara braunii</name>
    <name type="common">Braun's stonewort</name>
    <dbReference type="NCBI Taxonomy" id="69332"/>
    <lineage>
        <taxon>Eukaryota</taxon>
        <taxon>Viridiplantae</taxon>
        <taxon>Streptophyta</taxon>
        <taxon>Charophyceae</taxon>
        <taxon>Charales</taxon>
        <taxon>Characeae</taxon>
        <taxon>Chara</taxon>
    </lineage>
</organism>
<evidence type="ECO:0000256" key="2">
    <source>
        <dbReference type="SAM" id="MobiDB-lite"/>
    </source>
</evidence>
<feature type="domain" description="CCHC-type" evidence="3">
    <location>
        <begin position="9"/>
        <end position="23"/>
    </location>
</feature>
<dbReference type="SMART" id="SM00343">
    <property type="entry name" value="ZnF_C2HC"/>
    <property type="match status" value="1"/>
</dbReference>
<sequence>MAAPPRNACFNCGQLGHWSRECPHPRTAYQRPLVATGANVEPILALPAPGLQPPAVAPPAAVNTYVAQPRSGWWNRNQQILDKCNAFVSNAEQKERDEQAAEERLKHQREKEEEAA</sequence>
<evidence type="ECO:0000313" key="4">
    <source>
        <dbReference type="EMBL" id="GBG80103.1"/>
    </source>
</evidence>
<protein>
    <recommendedName>
        <fullName evidence="3">CCHC-type domain-containing protein</fullName>
    </recommendedName>
</protein>
<dbReference type="OrthoDB" id="5418639at2759"/>
<name>A0A388LD18_CHABU</name>
<dbReference type="Proteomes" id="UP000265515">
    <property type="component" value="Unassembled WGS sequence"/>
</dbReference>
<accession>A0A388LD18</accession>
<dbReference type="EMBL" id="BFEA01000337">
    <property type="protein sequence ID" value="GBG80103.1"/>
    <property type="molecule type" value="Genomic_DNA"/>
</dbReference>
<evidence type="ECO:0000313" key="5">
    <source>
        <dbReference type="Proteomes" id="UP000265515"/>
    </source>
</evidence>
<evidence type="ECO:0000259" key="3">
    <source>
        <dbReference type="PROSITE" id="PS50158"/>
    </source>
</evidence>
<dbReference type="AlphaFoldDB" id="A0A388LD18"/>
<keyword evidence="1" id="KW-0862">Zinc</keyword>
<feature type="compositionally biased region" description="Basic and acidic residues" evidence="2">
    <location>
        <begin position="92"/>
        <end position="116"/>
    </location>
</feature>
<keyword evidence="5" id="KW-1185">Reference proteome</keyword>
<keyword evidence="1" id="KW-0479">Metal-binding</keyword>
<dbReference type="GO" id="GO:0003676">
    <property type="term" value="F:nucleic acid binding"/>
    <property type="evidence" value="ECO:0007669"/>
    <property type="project" value="InterPro"/>
</dbReference>